<dbReference type="EMBL" id="JELX01003088">
    <property type="protein sequence ID" value="KYF53302.1"/>
    <property type="molecule type" value="Genomic_DNA"/>
</dbReference>
<feature type="transmembrane region" description="Helical" evidence="1">
    <location>
        <begin position="214"/>
        <end position="230"/>
    </location>
</feature>
<dbReference type="AlphaFoldDB" id="A0A150PCB9"/>
<protein>
    <recommendedName>
        <fullName evidence="4">ABC transporter permease</fullName>
    </recommendedName>
</protein>
<keyword evidence="1" id="KW-1133">Transmembrane helix</keyword>
<keyword evidence="1" id="KW-0812">Transmembrane</keyword>
<comment type="caution">
    <text evidence="2">The sequence shown here is derived from an EMBL/GenBank/DDBJ whole genome shotgun (WGS) entry which is preliminary data.</text>
</comment>
<gene>
    <name evidence="2" type="ORF">BE04_25285</name>
</gene>
<dbReference type="PANTHER" id="PTHR43471">
    <property type="entry name" value="ABC TRANSPORTER PERMEASE"/>
    <property type="match status" value="1"/>
</dbReference>
<evidence type="ECO:0008006" key="4">
    <source>
        <dbReference type="Google" id="ProtNLM"/>
    </source>
</evidence>
<feature type="transmembrane region" description="Helical" evidence="1">
    <location>
        <begin position="158"/>
        <end position="179"/>
    </location>
</feature>
<accession>A0A150PCB9</accession>
<evidence type="ECO:0000313" key="3">
    <source>
        <dbReference type="Proteomes" id="UP000075604"/>
    </source>
</evidence>
<feature type="transmembrane region" description="Helical" evidence="1">
    <location>
        <begin position="185"/>
        <end position="207"/>
    </location>
</feature>
<dbReference type="Proteomes" id="UP000075604">
    <property type="component" value="Unassembled WGS sequence"/>
</dbReference>
<evidence type="ECO:0000256" key="1">
    <source>
        <dbReference type="SAM" id="Phobius"/>
    </source>
</evidence>
<organism evidence="2 3">
    <name type="scientific">Sorangium cellulosum</name>
    <name type="common">Polyangium cellulosum</name>
    <dbReference type="NCBI Taxonomy" id="56"/>
    <lineage>
        <taxon>Bacteria</taxon>
        <taxon>Pseudomonadati</taxon>
        <taxon>Myxococcota</taxon>
        <taxon>Polyangia</taxon>
        <taxon>Polyangiales</taxon>
        <taxon>Polyangiaceae</taxon>
        <taxon>Sorangium</taxon>
    </lineage>
</organism>
<reference evidence="2 3" key="1">
    <citation type="submission" date="2014-02" db="EMBL/GenBank/DDBJ databases">
        <title>The small core and large imbalanced accessory genome model reveals a collaborative survival strategy of Sorangium cellulosum strains in nature.</title>
        <authorList>
            <person name="Han K."/>
            <person name="Peng R."/>
            <person name="Blom J."/>
            <person name="Li Y.-Z."/>
        </authorList>
    </citation>
    <scope>NUCLEOTIDE SEQUENCE [LARGE SCALE GENOMIC DNA]</scope>
    <source>
        <strain evidence="2 3">So0157-18</strain>
    </source>
</reference>
<keyword evidence="1" id="KW-0472">Membrane</keyword>
<name>A0A150PCB9_SORCE</name>
<dbReference type="PANTHER" id="PTHR43471:SF10">
    <property type="entry name" value="SLL1107 PROTEIN"/>
    <property type="match status" value="1"/>
</dbReference>
<evidence type="ECO:0000313" key="2">
    <source>
        <dbReference type="EMBL" id="KYF53302.1"/>
    </source>
</evidence>
<proteinExistence type="predicted"/>
<feature type="transmembrane region" description="Helical" evidence="1">
    <location>
        <begin position="54"/>
        <end position="76"/>
    </location>
</feature>
<sequence length="310" mass="32508">MFGRISAIALNTYRESLRARILIGLAGVAFAVAFYSIIVGAYTLHNGARVVSDLGVASISLFSIAVAVIIGATSLYRELEQKTIFPILARPVRRGEYLVGKYLGTLLTLAVFILADTGLVLLISAVLSGRSLALVAGAGAASLAALGLAAWRSPLLRTYGFIPWSAVFLVLGVVLSAGAPTERRVVLAGSALAFLEVGIVAAVATLFSSFSTPFLSALLTLGIFLVGRNADALAQLPVKYFGPQISAAGRALSRVVPNLQIYVPPRPLLAGEVADANLLVYLGWASITCVGWALGLLSVAAFVFKKRDFL</sequence>
<feature type="transmembrane region" description="Helical" evidence="1">
    <location>
        <begin position="132"/>
        <end position="151"/>
    </location>
</feature>
<feature type="transmembrane region" description="Helical" evidence="1">
    <location>
        <begin position="278"/>
        <end position="304"/>
    </location>
</feature>
<feature type="transmembrane region" description="Helical" evidence="1">
    <location>
        <begin position="21"/>
        <end position="42"/>
    </location>
</feature>
<dbReference type="Pfam" id="PF12679">
    <property type="entry name" value="ABC2_membrane_2"/>
    <property type="match status" value="1"/>
</dbReference>
<feature type="transmembrane region" description="Helical" evidence="1">
    <location>
        <begin position="97"/>
        <end position="126"/>
    </location>
</feature>